<dbReference type="RefSeq" id="XP_025377294.1">
    <property type="nucleotide sequence ID" value="XM_025521563.1"/>
</dbReference>
<dbReference type="Proteomes" id="UP000245768">
    <property type="component" value="Unassembled WGS sequence"/>
</dbReference>
<dbReference type="PANTHER" id="PTHR12455:SF0">
    <property type="entry name" value="NUCLEOLAR COMPLEX PROTEIN 4 HOMOLOG"/>
    <property type="match status" value="1"/>
</dbReference>
<dbReference type="PANTHER" id="PTHR12455">
    <property type="entry name" value="NUCLEOLAR COMPLEX PROTEIN 4"/>
    <property type="match status" value="1"/>
</dbReference>
<organism evidence="4 5">
    <name type="scientific">Acaromyces ingoldii</name>
    <dbReference type="NCBI Taxonomy" id="215250"/>
    <lineage>
        <taxon>Eukaryota</taxon>
        <taxon>Fungi</taxon>
        <taxon>Dikarya</taxon>
        <taxon>Basidiomycota</taxon>
        <taxon>Ustilaginomycotina</taxon>
        <taxon>Exobasidiomycetes</taxon>
        <taxon>Exobasidiales</taxon>
        <taxon>Cryptobasidiaceae</taxon>
        <taxon>Acaromyces</taxon>
    </lineage>
</organism>
<protein>
    <submittedName>
        <fullName evidence="4">CBF-domain-containing protein</fullName>
    </submittedName>
</protein>
<dbReference type="Pfam" id="PF03914">
    <property type="entry name" value="CBF"/>
    <property type="match status" value="1"/>
</dbReference>
<dbReference type="InParanoid" id="A0A316YM08"/>
<feature type="compositionally biased region" description="Acidic residues" evidence="2">
    <location>
        <begin position="318"/>
        <end position="343"/>
    </location>
</feature>
<dbReference type="GeneID" id="37043479"/>
<reference evidence="4 5" key="1">
    <citation type="journal article" date="2018" name="Mol. Biol. Evol.">
        <title>Broad Genomic Sampling Reveals a Smut Pathogenic Ancestry of the Fungal Clade Ustilaginomycotina.</title>
        <authorList>
            <person name="Kijpornyongpan T."/>
            <person name="Mondo S.J."/>
            <person name="Barry K."/>
            <person name="Sandor L."/>
            <person name="Lee J."/>
            <person name="Lipzen A."/>
            <person name="Pangilinan J."/>
            <person name="LaButti K."/>
            <person name="Hainaut M."/>
            <person name="Henrissat B."/>
            <person name="Grigoriev I.V."/>
            <person name="Spatafora J.W."/>
            <person name="Aime M.C."/>
        </authorList>
    </citation>
    <scope>NUCLEOTIDE SEQUENCE [LARGE SCALE GENOMIC DNA]</scope>
    <source>
        <strain evidence="4 5">MCA 4198</strain>
    </source>
</reference>
<comment type="similarity">
    <text evidence="1">Belongs to the CBF/MAK21 family.</text>
</comment>
<dbReference type="GO" id="GO:0030692">
    <property type="term" value="C:Noc4p-Nop14p complex"/>
    <property type="evidence" value="ECO:0007669"/>
    <property type="project" value="TreeGrafter"/>
</dbReference>
<dbReference type="InterPro" id="IPR027193">
    <property type="entry name" value="Noc4"/>
</dbReference>
<dbReference type="AlphaFoldDB" id="A0A316YM08"/>
<feature type="domain" description="CCAAT-binding factor" evidence="3">
    <location>
        <begin position="464"/>
        <end position="609"/>
    </location>
</feature>
<evidence type="ECO:0000313" key="4">
    <source>
        <dbReference type="EMBL" id="PWN90096.1"/>
    </source>
</evidence>
<dbReference type="GO" id="GO:0032040">
    <property type="term" value="C:small-subunit processome"/>
    <property type="evidence" value="ECO:0007669"/>
    <property type="project" value="TreeGrafter"/>
</dbReference>
<keyword evidence="5" id="KW-1185">Reference proteome</keyword>
<proteinExistence type="inferred from homology"/>
<feature type="region of interest" description="Disordered" evidence="2">
    <location>
        <begin position="300"/>
        <end position="353"/>
    </location>
</feature>
<dbReference type="STRING" id="215250.A0A316YM08"/>
<name>A0A316YM08_9BASI</name>
<evidence type="ECO:0000256" key="2">
    <source>
        <dbReference type="SAM" id="MobiDB-lite"/>
    </source>
</evidence>
<evidence type="ECO:0000256" key="1">
    <source>
        <dbReference type="ARBA" id="ARBA00007797"/>
    </source>
</evidence>
<feature type="region of interest" description="Disordered" evidence="2">
    <location>
        <begin position="718"/>
        <end position="745"/>
    </location>
</feature>
<feature type="compositionally biased region" description="Basic and acidic residues" evidence="2">
    <location>
        <begin position="344"/>
        <end position="353"/>
    </location>
</feature>
<feature type="region of interest" description="Disordered" evidence="2">
    <location>
        <begin position="1"/>
        <end position="29"/>
    </location>
</feature>
<sequence>MAGKTQPMPATKTNGRAKRSKEAVEEGTATLTEERRLQEIQTALSTSADLNPLYDLIRLAHGLSTKQEPNLVKTLYASARILARSLTSLIKDDRIPLGHVDEEGYVLGGATSTSSTKELSEADRAVRSWLRQRWNESVDLLCSLLGHESQDLRALAIRLLMTLQVAASNFLSGQSSSSKDPANLQARWSESPWRRLITSLLSGAPILSPEKLLVVDRVEELAQDVRLVFAEEYLEKYDDVRFAFCRDVTAQLSKPPPSISQRSDVRSKAMSMMLLLTAIPTQAADLNEFFVPALARAPPGLNKKAKSKKKGPKFAEDGGSDDENGDGGGDDEDDLADWFSDSDNEGRSKEVKQLKKRDDIAGLGSAAVSANEASQQQRRLKRNPPLLEAIHSLRAQKSAFSKAWLAVLLVSRDAEGNALRGELSLAQTHEALVRIHSQILPHLVKPNLLHDFLVDCLDAGGATALLALNALFTLMTSHNLNYPSFYMRLYGLMVADPPFLHVRYRSRFLRLLDVFLSSTHLPAALIASFAKRLSRAALRAPPSAAVTIAPFVWNLLKRHKRCMTMIHREFEGDRFEAGPAGIEDPFDPLERDPLKTRAIDSSLWELASLGATQAAASNQGLPTDGVGGQAHYLASVHSLAKILAEPFTKEKYGLEDFLDLTYSTMFENETVRTLNPRRNEDGTRIVRPNAKEPALAYSLPTDPKRGKRAAAFRLAVDQDEEQRGVTKKQKTMQVNNDTEDDEDREARLAMKEVEEQQEQQKKEQADACNRLWIFS</sequence>
<dbReference type="OrthoDB" id="10263185at2759"/>
<gene>
    <name evidence="4" type="ORF">FA10DRAFT_266601</name>
</gene>
<accession>A0A316YM08</accession>
<dbReference type="GO" id="GO:0042254">
    <property type="term" value="P:ribosome biogenesis"/>
    <property type="evidence" value="ECO:0007669"/>
    <property type="project" value="InterPro"/>
</dbReference>
<evidence type="ECO:0000259" key="3">
    <source>
        <dbReference type="Pfam" id="PF03914"/>
    </source>
</evidence>
<feature type="compositionally biased region" description="Basic residues" evidence="2">
    <location>
        <begin position="303"/>
        <end position="312"/>
    </location>
</feature>
<dbReference type="InterPro" id="IPR005612">
    <property type="entry name" value="CCAAT-binding_factor"/>
</dbReference>
<evidence type="ECO:0000313" key="5">
    <source>
        <dbReference type="Proteomes" id="UP000245768"/>
    </source>
</evidence>
<dbReference type="EMBL" id="KZ819636">
    <property type="protein sequence ID" value="PWN90096.1"/>
    <property type="molecule type" value="Genomic_DNA"/>
</dbReference>